<gene>
    <name evidence="1" type="ordered locus">BCG9842_B3351</name>
</gene>
<evidence type="ECO:0000313" key="1">
    <source>
        <dbReference type="EMBL" id="ACK93017.1"/>
    </source>
</evidence>
<reference evidence="1 2" key="1">
    <citation type="submission" date="2008-10" db="EMBL/GenBank/DDBJ databases">
        <title>Genome sequence of Bacillus cereus G9842.</title>
        <authorList>
            <person name="Dodson R.J."/>
            <person name="Durkin A.S."/>
            <person name="Rosovitz M.J."/>
            <person name="Rasko D.A."/>
            <person name="Hoffmaster A."/>
            <person name="Ravel J."/>
            <person name="Sutton G."/>
        </authorList>
    </citation>
    <scope>NUCLEOTIDE SEQUENCE [LARGE SCALE GENOMIC DNA]</scope>
    <source>
        <strain evidence="1 2">G9842</strain>
    </source>
</reference>
<dbReference type="EMBL" id="CP001186">
    <property type="protein sequence ID" value="ACK93017.1"/>
    <property type="molecule type" value="Genomic_DNA"/>
</dbReference>
<protein>
    <submittedName>
        <fullName evidence="1">Uncharacterized protein</fullName>
    </submittedName>
</protein>
<organism evidence="1 2">
    <name type="scientific">Bacillus cereus (strain G9842)</name>
    <dbReference type="NCBI Taxonomy" id="405531"/>
    <lineage>
        <taxon>Bacteria</taxon>
        <taxon>Bacillati</taxon>
        <taxon>Bacillota</taxon>
        <taxon>Bacilli</taxon>
        <taxon>Bacillales</taxon>
        <taxon>Bacillaceae</taxon>
        <taxon>Bacillus</taxon>
        <taxon>Bacillus cereus group</taxon>
    </lineage>
</organism>
<dbReference type="KEGG" id="bcg:BCG9842_B3351"/>
<evidence type="ECO:0000313" key="2">
    <source>
        <dbReference type="Proteomes" id="UP000006744"/>
    </source>
</evidence>
<name>B7IT89_BACC2</name>
<sequence>MKERKFNLSLFIEQLNWWKLKQVKERLFKMQLHIHTH</sequence>
<dbReference type="HOGENOM" id="CLU_3339608_0_0_9"/>
<accession>B7IT89</accession>
<dbReference type="AlphaFoldDB" id="B7IT89"/>
<proteinExistence type="predicted"/>
<dbReference type="Proteomes" id="UP000006744">
    <property type="component" value="Chromosome"/>
</dbReference>